<dbReference type="EMBL" id="CAUWAG010000006">
    <property type="protein sequence ID" value="CAJ2504365.1"/>
    <property type="molecule type" value="Genomic_DNA"/>
</dbReference>
<name>A0AAI8YGV1_9PEZI</name>
<reference evidence="2" key="1">
    <citation type="submission" date="2023-10" db="EMBL/GenBank/DDBJ databases">
        <authorList>
            <person name="Hackl T."/>
        </authorList>
    </citation>
    <scope>NUCLEOTIDE SEQUENCE</scope>
</reference>
<keyword evidence="1" id="KW-0732">Signal</keyword>
<proteinExistence type="predicted"/>
<feature type="chain" id="PRO_5042574679" evidence="1">
    <location>
        <begin position="21"/>
        <end position="55"/>
    </location>
</feature>
<accession>A0AAI8YGV1</accession>
<evidence type="ECO:0000313" key="2">
    <source>
        <dbReference type="EMBL" id="CAJ2504365.1"/>
    </source>
</evidence>
<protein>
    <submittedName>
        <fullName evidence="2">Uu.00g117590.m01.CDS01</fullName>
    </submittedName>
</protein>
<keyword evidence="3" id="KW-1185">Reference proteome</keyword>
<feature type="signal peptide" evidence="1">
    <location>
        <begin position="1"/>
        <end position="20"/>
    </location>
</feature>
<dbReference type="Proteomes" id="UP001295740">
    <property type="component" value="Unassembled WGS sequence"/>
</dbReference>
<sequence>MKTTAFAATLLALCASLASAGVVITPIHADQVVAKSGGDCFFGVSTPSGCGPLRG</sequence>
<dbReference type="AlphaFoldDB" id="A0AAI8YGV1"/>
<comment type="caution">
    <text evidence="2">The sequence shown here is derived from an EMBL/GenBank/DDBJ whole genome shotgun (WGS) entry which is preliminary data.</text>
</comment>
<gene>
    <name evidence="2" type="ORF">KHLLAP_LOCUS4833</name>
</gene>
<evidence type="ECO:0000256" key="1">
    <source>
        <dbReference type="SAM" id="SignalP"/>
    </source>
</evidence>
<organism evidence="2 3">
    <name type="scientific">Anthostomella pinea</name>
    <dbReference type="NCBI Taxonomy" id="933095"/>
    <lineage>
        <taxon>Eukaryota</taxon>
        <taxon>Fungi</taxon>
        <taxon>Dikarya</taxon>
        <taxon>Ascomycota</taxon>
        <taxon>Pezizomycotina</taxon>
        <taxon>Sordariomycetes</taxon>
        <taxon>Xylariomycetidae</taxon>
        <taxon>Xylariales</taxon>
        <taxon>Xylariaceae</taxon>
        <taxon>Anthostomella</taxon>
    </lineage>
</organism>
<evidence type="ECO:0000313" key="3">
    <source>
        <dbReference type="Proteomes" id="UP001295740"/>
    </source>
</evidence>